<evidence type="ECO:0000259" key="3">
    <source>
        <dbReference type="PROSITE" id="PS51782"/>
    </source>
</evidence>
<proteinExistence type="inferred from homology"/>
<protein>
    <submittedName>
        <fullName evidence="4">LysM peptidoglycan-binding domain-containing protein</fullName>
    </submittedName>
</protein>
<keyword evidence="5" id="KW-1185">Reference proteome</keyword>
<organism evidence="4 5">
    <name type="scientific">Kocuria subflava</name>
    <dbReference type="NCBI Taxonomy" id="1736139"/>
    <lineage>
        <taxon>Bacteria</taxon>
        <taxon>Bacillati</taxon>
        <taxon>Actinomycetota</taxon>
        <taxon>Actinomycetes</taxon>
        <taxon>Micrococcales</taxon>
        <taxon>Micrococcaceae</taxon>
        <taxon>Kocuria</taxon>
    </lineage>
</organism>
<dbReference type="PANTHER" id="PTHR34700:SF4">
    <property type="entry name" value="PHAGE-LIKE ELEMENT PBSX PROTEIN XKDP"/>
    <property type="match status" value="1"/>
</dbReference>
<dbReference type="Gene3D" id="3.10.350.10">
    <property type="entry name" value="LysM domain"/>
    <property type="match status" value="1"/>
</dbReference>
<feature type="domain" description="LysM" evidence="3">
    <location>
        <begin position="135"/>
        <end position="183"/>
    </location>
</feature>
<dbReference type="GO" id="GO:0016787">
    <property type="term" value="F:hydrolase activity"/>
    <property type="evidence" value="ECO:0007669"/>
    <property type="project" value="UniProtKB-KW"/>
</dbReference>
<dbReference type="Pfam" id="PF01476">
    <property type="entry name" value="LysM"/>
    <property type="match status" value="1"/>
</dbReference>
<dbReference type="AlphaFoldDB" id="A0A846TW88"/>
<dbReference type="SUPFAM" id="SSF53955">
    <property type="entry name" value="Lysozyme-like"/>
    <property type="match status" value="1"/>
</dbReference>
<dbReference type="InterPro" id="IPR023346">
    <property type="entry name" value="Lysozyme-like_dom_sf"/>
</dbReference>
<evidence type="ECO:0000313" key="4">
    <source>
        <dbReference type="EMBL" id="NKE09954.1"/>
    </source>
</evidence>
<dbReference type="InterPro" id="IPR018392">
    <property type="entry name" value="LysM"/>
</dbReference>
<evidence type="ECO:0000313" key="5">
    <source>
        <dbReference type="Proteomes" id="UP000521379"/>
    </source>
</evidence>
<name>A0A846TW88_9MICC</name>
<keyword evidence="2" id="KW-0378">Hydrolase</keyword>
<reference evidence="4 5" key="1">
    <citation type="submission" date="2020-02" db="EMBL/GenBank/DDBJ databases">
        <authorList>
            <person name="Sun Q."/>
        </authorList>
    </citation>
    <scope>NUCLEOTIDE SEQUENCE [LARGE SCALE GENOMIC DNA]</scope>
    <source>
        <strain evidence="4 5">YIM 13062</strain>
    </source>
</reference>
<evidence type="ECO:0000256" key="2">
    <source>
        <dbReference type="ARBA" id="ARBA00022801"/>
    </source>
</evidence>
<evidence type="ECO:0000256" key="1">
    <source>
        <dbReference type="ARBA" id="ARBA00010830"/>
    </source>
</evidence>
<dbReference type="CDD" id="cd13925">
    <property type="entry name" value="RPF"/>
    <property type="match status" value="1"/>
</dbReference>
<dbReference type="InterPro" id="IPR036779">
    <property type="entry name" value="LysM_dom_sf"/>
</dbReference>
<sequence>MDTGNGYSGGLQFSPSTWAAYGGSGSAANASKAEQIRVAENVLAGQGIGAWPKCGPLGLGGTTSSVSTQSTPAQAAPAPAPAAAPALVAEKAPVVEAPVAEAPVAAPAPVVEEAPVVEYTAPAAPVQVQTAPAAGTYTVEAGDSLSAIANKLGIQGGWEALYAANSGTVADANLIFVGQTLNIPA</sequence>
<dbReference type="SUPFAM" id="SSF54106">
    <property type="entry name" value="LysM domain"/>
    <property type="match status" value="1"/>
</dbReference>
<dbReference type="Gene3D" id="1.10.530.10">
    <property type="match status" value="1"/>
</dbReference>
<comment type="caution">
    <text evidence="4">The sequence shown here is derived from an EMBL/GenBank/DDBJ whole genome shotgun (WGS) entry which is preliminary data.</text>
</comment>
<dbReference type="Proteomes" id="UP000521379">
    <property type="component" value="Unassembled WGS sequence"/>
</dbReference>
<dbReference type="InterPro" id="IPR052196">
    <property type="entry name" value="Bact_Kbp"/>
</dbReference>
<dbReference type="CDD" id="cd00118">
    <property type="entry name" value="LysM"/>
    <property type="match status" value="1"/>
</dbReference>
<gene>
    <name evidence="4" type="ORF">GTW58_08410</name>
</gene>
<dbReference type="Pfam" id="PF06737">
    <property type="entry name" value="Transglycosylas"/>
    <property type="match status" value="1"/>
</dbReference>
<dbReference type="EMBL" id="JAAVUN010000014">
    <property type="protein sequence ID" value="NKE09954.1"/>
    <property type="molecule type" value="Genomic_DNA"/>
</dbReference>
<dbReference type="PROSITE" id="PS51782">
    <property type="entry name" value="LYSM"/>
    <property type="match status" value="1"/>
</dbReference>
<dbReference type="InterPro" id="IPR010618">
    <property type="entry name" value="RPF"/>
</dbReference>
<dbReference type="PANTHER" id="PTHR34700">
    <property type="entry name" value="POTASSIUM BINDING PROTEIN KBP"/>
    <property type="match status" value="1"/>
</dbReference>
<dbReference type="SMART" id="SM00257">
    <property type="entry name" value="LysM"/>
    <property type="match status" value="1"/>
</dbReference>
<accession>A0A846TW88</accession>
<comment type="similarity">
    <text evidence="1">Belongs to the transglycosylase family. Rpf subfamily.</text>
</comment>